<evidence type="ECO:0000313" key="2">
    <source>
        <dbReference type="Proteomes" id="UP001268864"/>
    </source>
</evidence>
<name>A0ABU2FV74_9EURY</name>
<comment type="caution">
    <text evidence="1">The sequence shown here is derived from an EMBL/GenBank/DDBJ whole genome shotgun (WGS) entry which is preliminary data.</text>
</comment>
<dbReference type="Proteomes" id="UP001268864">
    <property type="component" value="Unassembled WGS sequence"/>
</dbReference>
<accession>A0ABU2FV74</accession>
<reference evidence="1 2" key="1">
    <citation type="submission" date="2022-06" db="EMBL/GenBank/DDBJ databases">
        <title>Halomicroarcula sp. a new haloarchaeum isolate from saline soil.</title>
        <authorList>
            <person name="Strakova D."/>
            <person name="Galisteo C."/>
            <person name="Sanchez-Porro C."/>
            <person name="Ventosa A."/>
        </authorList>
    </citation>
    <scope>NUCLEOTIDE SEQUENCE [LARGE SCALE GENOMIC DNA]</scope>
    <source>
        <strain evidence="1 2">S3CR25-11</strain>
    </source>
</reference>
<evidence type="ECO:0000313" key="1">
    <source>
        <dbReference type="EMBL" id="MDS0284671.1"/>
    </source>
</evidence>
<dbReference type="EMBL" id="JAMQOS010000010">
    <property type="protein sequence ID" value="MDS0284671.1"/>
    <property type="molecule type" value="Genomic_DNA"/>
</dbReference>
<keyword evidence="2" id="KW-1185">Reference proteome</keyword>
<proteinExistence type="predicted"/>
<gene>
    <name evidence="1" type="ORF">NDI86_21455</name>
</gene>
<protein>
    <submittedName>
        <fullName evidence="1">Uncharacterized protein</fullName>
    </submittedName>
</protein>
<sequence>MPYQDESDLKYIDELADIPLTGPEPDSWTTDDKLEAAESAEEKLEADVYDGRKIPGAGALHATAANAWASYLLVVGAEHPKDATSEVFAGGSGEDVMEFAHELKNIYHETKGSIQVSDADEGTGTARVSSVDF</sequence>
<dbReference type="RefSeq" id="WP_310902337.1">
    <property type="nucleotide sequence ID" value="NZ_JAMQOS010000010.1"/>
</dbReference>
<organism evidence="1 2">
    <name type="scientific">Haloarcula onubensis</name>
    <dbReference type="NCBI Taxonomy" id="2950539"/>
    <lineage>
        <taxon>Archaea</taxon>
        <taxon>Methanobacteriati</taxon>
        <taxon>Methanobacteriota</taxon>
        <taxon>Stenosarchaea group</taxon>
        <taxon>Halobacteria</taxon>
        <taxon>Halobacteriales</taxon>
        <taxon>Haloarculaceae</taxon>
        <taxon>Haloarcula</taxon>
    </lineage>
</organism>